<keyword evidence="3 4" id="KW-0648">Protein biosynthesis</keyword>
<comment type="PTM">
    <text evidence="4">Methylated by PrmC. Methylation increases the termination efficiency of RF2.</text>
</comment>
<feature type="coiled-coil region" evidence="6">
    <location>
        <begin position="272"/>
        <end position="299"/>
    </location>
</feature>
<dbReference type="GO" id="GO:0005737">
    <property type="term" value="C:cytoplasm"/>
    <property type="evidence" value="ECO:0007669"/>
    <property type="project" value="UniProtKB-SubCell"/>
</dbReference>
<protein>
    <recommendedName>
        <fullName evidence="4 5">Peptide chain release factor 2</fullName>
        <shortName evidence="4">RF-2</shortName>
    </recommendedName>
</protein>
<evidence type="ECO:0000256" key="2">
    <source>
        <dbReference type="ARBA" id="ARBA00022481"/>
    </source>
</evidence>
<comment type="function">
    <text evidence="4">Peptide chain release factor 2 directs the termination of translation in response to the peptide chain termination codons UGA and UAA.</text>
</comment>
<evidence type="ECO:0000313" key="9">
    <source>
        <dbReference type="Proteomes" id="UP000229227"/>
    </source>
</evidence>
<name>A0A2M6ZFK0_9BACT</name>
<evidence type="ECO:0000256" key="3">
    <source>
        <dbReference type="ARBA" id="ARBA00022917"/>
    </source>
</evidence>
<dbReference type="InterPro" id="IPR000352">
    <property type="entry name" value="Pep_chain_release_fac_I"/>
</dbReference>
<feature type="modified residue" description="N5-methylglutamine" evidence="4">
    <location>
        <position position="243"/>
    </location>
</feature>
<evidence type="ECO:0000256" key="1">
    <source>
        <dbReference type="ARBA" id="ARBA00010835"/>
    </source>
</evidence>
<accession>A0A2M6ZFK0</accession>
<dbReference type="Pfam" id="PF00472">
    <property type="entry name" value="RF-1"/>
    <property type="match status" value="1"/>
</dbReference>
<dbReference type="AlphaFoldDB" id="A0A2M6ZFK0"/>
<evidence type="ECO:0000313" key="8">
    <source>
        <dbReference type="EMBL" id="PIU51157.1"/>
    </source>
</evidence>
<dbReference type="FunFam" id="3.30.160.20:FF:000004">
    <property type="entry name" value="Peptide chain release factor 1"/>
    <property type="match status" value="1"/>
</dbReference>
<dbReference type="SMART" id="SM00937">
    <property type="entry name" value="PCRF"/>
    <property type="match status" value="1"/>
</dbReference>
<dbReference type="InterPro" id="IPR005139">
    <property type="entry name" value="PCRF"/>
</dbReference>
<evidence type="ECO:0000256" key="4">
    <source>
        <dbReference type="HAMAP-Rule" id="MF_00094"/>
    </source>
</evidence>
<dbReference type="InterPro" id="IPR045853">
    <property type="entry name" value="Pep_chain_release_fac_I_sf"/>
</dbReference>
<gene>
    <name evidence="4" type="primary">prfB</name>
    <name evidence="8" type="ORF">COS91_05865</name>
</gene>
<reference evidence="9" key="1">
    <citation type="submission" date="2017-09" db="EMBL/GenBank/DDBJ databases">
        <title>Depth-based differentiation of microbial function through sediment-hosted aquifers and enrichment of novel symbionts in the deep terrestrial subsurface.</title>
        <authorList>
            <person name="Probst A.J."/>
            <person name="Ladd B."/>
            <person name="Jarett J.K."/>
            <person name="Geller-Mcgrath D.E."/>
            <person name="Sieber C.M.K."/>
            <person name="Emerson J.B."/>
            <person name="Anantharaman K."/>
            <person name="Thomas B.C."/>
            <person name="Malmstrom R."/>
            <person name="Stieglmeier M."/>
            <person name="Klingl A."/>
            <person name="Woyke T."/>
            <person name="Ryan C.M."/>
            <person name="Banfield J.F."/>
        </authorList>
    </citation>
    <scope>NUCLEOTIDE SEQUENCE [LARGE SCALE GENOMIC DNA]</scope>
</reference>
<evidence type="ECO:0000256" key="6">
    <source>
        <dbReference type="SAM" id="Coils"/>
    </source>
</evidence>
<dbReference type="SUPFAM" id="SSF75620">
    <property type="entry name" value="Release factor"/>
    <property type="match status" value="1"/>
</dbReference>
<dbReference type="HAMAP" id="MF_00094">
    <property type="entry name" value="Rel_fac_2"/>
    <property type="match status" value="1"/>
</dbReference>
<evidence type="ECO:0000256" key="5">
    <source>
        <dbReference type="NCBIfam" id="TIGR00020"/>
    </source>
</evidence>
<keyword evidence="4" id="KW-0963">Cytoplasm</keyword>
<dbReference type="Gene3D" id="1.20.58.410">
    <property type="entry name" value="Release factor"/>
    <property type="match status" value="1"/>
</dbReference>
<dbReference type="EMBL" id="PEWN01000095">
    <property type="protein sequence ID" value="PIU51157.1"/>
    <property type="molecule type" value="Genomic_DNA"/>
</dbReference>
<comment type="caution">
    <text evidence="8">The sequence shown here is derived from an EMBL/GenBank/DDBJ whole genome shotgun (WGS) entry which is preliminary data.</text>
</comment>
<keyword evidence="6" id="KW-0175">Coiled coil</keyword>
<feature type="coiled-coil region" evidence="6">
    <location>
        <begin position="53"/>
        <end position="108"/>
    </location>
</feature>
<dbReference type="Gene3D" id="3.30.70.1660">
    <property type="match status" value="1"/>
</dbReference>
<organism evidence="8 9">
    <name type="scientific">Candidatus Desantisbacteria bacterium CG07_land_8_20_14_0_80_39_15</name>
    <dbReference type="NCBI Taxonomy" id="1974549"/>
    <lineage>
        <taxon>Bacteria</taxon>
        <taxon>Candidatus Desantisiibacteriota</taxon>
    </lineage>
</organism>
<dbReference type="PANTHER" id="PTHR43116:SF3">
    <property type="entry name" value="CLASS I PEPTIDE CHAIN RELEASE FACTOR"/>
    <property type="match status" value="1"/>
</dbReference>
<dbReference type="InterPro" id="IPR004374">
    <property type="entry name" value="PrfB"/>
</dbReference>
<dbReference type="NCBIfam" id="TIGR00020">
    <property type="entry name" value="prfB"/>
    <property type="match status" value="1"/>
</dbReference>
<feature type="domain" description="Peptide chain release factor" evidence="7">
    <location>
        <begin position="75"/>
        <end position="187"/>
    </location>
</feature>
<dbReference type="Pfam" id="PF03462">
    <property type="entry name" value="PCRF"/>
    <property type="match status" value="1"/>
</dbReference>
<proteinExistence type="inferred from homology"/>
<evidence type="ECO:0000259" key="7">
    <source>
        <dbReference type="SMART" id="SM00937"/>
    </source>
</evidence>
<comment type="subcellular location">
    <subcellularLocation>
        <location evidence="4">Cytoplasm</location>
    </subcellularLocation>
</comment>
<dbReference type="Gene3D" id="3.30.160.20">
    <property type="match status" value="1"/>
</dbReference>
<sequence length="356" mass="40743">MLNWKKSEIDSRFCGGCFEIEKKKCEIATLEKEVSQPSFWQNKERAQKILTQLNQLKSTVESWTKLKKKEEELCGLLSLMEEEDPRLLKDISRDARTLKTEIDNLELATVLSGSYDRHNAIFSVHSGAGGVEACDWASMLLRMYLRWMEKRGFKTEIVDVVAGQEAGIKNVTLIVSGDYAYGYLKGEAGVHRLVRISPFDANKRRHTSFASVDAIPEVEDVEIEVRDEDLRIDTFRSSGPGGQHMQKTSSAVRITHIPTNITASCESERSQSRNKEKAMKVLRARLFELEQKKKKEEIQKIRGNLERIAWGSQIRSYVLEPYQMIKDLRTNIETSNIQAVLDGDLDMFIEGYLKKN</sequence>
<dbReference type="Proteomes" id="UP000229227">
    <property type="component" value="Unassembled WGS sequence"/>
</dbReference>
<dbReference type="PANTHER" id="PTHR43116">
    <property type="entry name" value="PEPTIDE CHAIN RELEASE FACTOR 2"/>
    <property type="match status" value="1"/>
</dbReference>
<dbReference type="GO" id="GO:0016149">
    <property type="term" value="F:translation release factor activity, codon specific"/>
    <property type="evidence" value="ECO:0007669"/>
    <property type="project" value="UniProtKB-UniRule"/>
</dbReference>
<keyword evidence="2 4" id="KW-0488">Methylation</keyword>
<comment type="similarity">
    <text evidence="1 4">Belongs to the prokaryotic/mitochondrial release factor family.</text>
</comment>